<protein>
    <submittedName>
        <fullName evidence="2">Uncharacterized protein</fullName>
    </submittedName>
</protein>
<organism evidence="2">
    <name type="scientific">Anguilla anguilla</name>
    <name type="common">European freshwater eel</name>
    <name type="synonym">Muraena anguilla</name>
    <dbReference type="NCBI Taxonomy" id="7936"/>
    <lineage>
        <taxon>Eukaryota</taxon>
        <taxon>Metazoa</taxon>
        <taxon>Chordata</taxon>
        <taxon>Craniata</taxon>
        <taxon>Vertebrata</taxon>
        <taxon>Euteleostomi</taxon>
        <taxon>Actinopterygii</taxon>
        <taxon>Neopterygii</taxon>
        <taxon>Teleostei</taxon>
        <taxon>Anguilliformes</taxon>
        <taxon>Anguillidae</taxon>
        <taxon>Anguilla</taxon>
    </lineage>
</organism>
<dbReference type="EMBL" id="GBXM01104281">
    <property type="protein sequence ID" value="JAH04296.1"/>
    <property type="molecule type" value="Transcribed_RNA"/>
</dbReference>
<proteinExistence type="predicted"/>
<evidence type="ECO:0000313" key="2">
    <source>
        <dbReference type="EMBL" id="JAH04296.1"/>
    </source>
</evidence>
<evidence type="ECO:0000256" key="1">
    <source>
        <dbReference type="SAM" id="Phobius"/>
    </source>
</evidence>
<name>A0A0E9PI68_ANGAN</name>
<keyword evidence="1" id="KW-0472">Membrane</keyword>
<keyword evidence="1" id="KW-1133">Transmembrane helix</keyword>
<dbReference type="AlphaFoldDB" id="A0A0E9PI68"/>
<accession>A0A0E9PI68</accession>
<reference evidence="2" key="1">
    <citation type="submission" date="2014-11" db="EMBL/GenBank/DDBJ databases">
        <authorList>
            <person name="Amaro Gonzalez C."/>
        </authorList>
    </citation>
    <scope>NUCLEOTIDE SEQUENCE</scope>
</reference>
<sequence length="67" mass="7652">MLSVRGFRMINKQQLSNGSIENKSKYGLTHALIFIYYLFILMNKTSFQGNKKCKSQCKARLVGSYGP</sequence>
<feature type="transmembrane region" description="Helical" evidence="1">
    <location>
        <begin position="26"/>
        <end position="42"/>
    </location>
</feature>
<reference evidence="2" key="2">
    <citation type="journal article" date="2015" name="Fish Shellfish Immunol.">
        <title>Early steps in the European eel (Anguilla anguilla)-Vibrio vulnificus interaction in the gills: Role of the RtxA13 toxin.</title>
        <authorList>
            <person name="Callol A."/>
            <person name="Pajuelo D."/>
            <person name="Ebbesson L."/>
            <person name="Teles M."/>
            <person name="MacKenzie S."/>
            <person name="Amaro C."/>
        </authorList>
    </citation>
    <scope>NUCLEOTIDE SEQUENCE</scope>
</reference>
<keyword evidence="1" id="KW-0812">Transmembrane</keyword>